<comment type="caution">
    <text evidence="3">The sequence shown here is derived from an EMBL/GenBank/DDBJ whole genome shotgun (WGS) entry which is preliminary data.</text>
</comment>
<dbReference type="Proteomes" id="UP001054857">
    <property type="component" value="Unassembled WGS sequence"/>
</dbReference>
<proteinExistence type="predicted"/>
<dbReference type="GO" id="GO:0030687">
    <property type="term" value="C:preribosome, large subunit precursor"/>
    <property type="evidence" value="ECO:0007669"/>
    <property type="project" value="TreeGrafter"/>
</dbReference>
<gene>
    <name evidence="3" type="ORF">Agub_g10500</name>
</gene>
<evidence type="ECO:0000259" key="2">
    <source>
        <dbReference type="Pfam" id="PF12756"/>
    </source>
</evidence>
<name>A0AAD3DV61_9CHLO</name>
<evidence type="ECO:0000256" key="1">
    <source>
        <dbReference type="SAM" id="MobiDB-lite"/>
    </source>
</evidence>
<protein>
    <recommendedName>
        <fullName evidence="2">ZN622/Rei1/Reh1 zinc finger C2H2-type domain-containing protein</fullName>
    </recommendedName>
</protein>
<dbReference type="PANTHER" id="PTHR13182">
    <property type="entry name" value="ZINC FINGER PROTEIN 622"/>
    <property type="match status" value="1"/>
</dbReference>
<feature type="compositionally biased region" description="Low complexity" evidence="1">
    <location>
        <begin position="176"/>
        <end position="186"/>
    </location>
</feature>
<dbReference type="EMBL" id="BMAR01000024">
    <property type="protein sequence ID" value="GFR48596.1"/>
    <property type="molecule type" value="Genomic_DNA"/>
</dbReference>
<feature type="region of interest" description="Disordered" evidence="1">
    <location>
        <begin position="143"/>
        <end position="207"/>
    </location>
</feature>
<reference evidence="3 4" key="1">
    <citation type="journal article" date="2021" name="Sci. Rep.">
        <title>Genome sequencing of the multicellular alga Astrephomene provides insights into convergent evolution of germ-soma differentiation.</title>
        <authorList>
            <person name="Yamashita S."/>
            <person name="Yamamoto K."/>
            <person name="Matsuzaki R."/>
            <person name="Suzuki S."/>
            <person name="Yamaguchi H."/>
            <person name="Hirooka S."/>
            <person name="Minakuchi Y."/>
            <person name="Miyagishima S."/>
            <person name="Kawachi M."/>
            <person name="Toyoda A."/>
            <person name="Nozaki H."/>
        </authorList>
    </citation>
    <scope>NUCLEOTIDE SEQUENCE [LARGE SCALE GENOMIC DNA]</scope>
    <source>
        <strain evidence="3 4">NIES-4017</strain>
    </source>
</reference>
<organism evidence="3 4">
    <name type="scientific">Astrephomene gubernaculifera</name>
    <dbReference type="NCBI Taxonomy" id="47775"/>
    <lineage>
        <taxon>Eukaryota</taxon>
        <taxon>Viridiplantae</taxon>
        <taxon>Chlorophyta</taxon>
        <taxon>core chlorophytes</taxon>
        <taxon>Chlorophyceae</taxon>
        <taxon>CS clade</taxon>
        <taxon>Chlamydomonadales</taxon>
        <taxon>Astrephomenaceae</taxon>
        <taxon>Astrephomene</taxon>
    </lineage>
</organism>
<keyword evidence="4" id="KW-1185">Reference proteome</keyword>
<dbReference type="InterPro" id="IPR041661">
    <property type="entry name" value="ZN622/Rei1/Reh1_Znf-C2H2"/>
</dbReference>
<feature type="compositionally biased region" description="Acidic residues" evidence="1">
    <location>
        <begin position="187"/>
        <end position="197"/>
    </location>
</feature>
<dbReference type="GO" id="GO:0042273">
    <property type="term" value="P:ribosomal large subunit biogenesis"/>
    <property type="evidence" value="ECO:0007669"/>
    <property type="project" value="TreeGrafter"/>
</dbReference>
<sequence length="472" mass="51220">MAATDAGRAQTGFYCSTSGTYFADLQSLSEHYKSDFHRYNLKRKVAGLPPVTKEWFEARKAQLSSAAAGASAAAPVQRIWIDPLTKKKFNTENTYQAFVRSKKYLDLVRKSGQPAPEAVIVTRQATQEAVQDANAAAASTAAASNGAAPATNAAPKPSGFRIVAPSGGLPQQRQQDAAGDTTMADGGADEEEEEDGDSSGWETASDEEELAELAAAAEAGGEGAAAADADGQEWPEWDVCRSLFDNHVSASLQANLEYMFKRFGFYLPDSQYLRDPEGLLKYLGAKLQVGRVPLYTRGDDAAGRQFRSLHAVQRHMVDTCQCRMAYDDNEDEYDEFYDYDMGEESDDDEGAGAVVLAGTVPGTSSSAIAGYELVVGAGGEDGSGGGGKVLGHREFARLYRQRHRPEDERRSVLVNTMLARYRALGAPTSTDSVRERKVKQEATASRRHQQASQLKMSMIKNVLKKLPKNCEY</sequence>
<dbReference type="AlphaFoldDB" id="A0AAD3DV61"/>
<feature type="domain" description="ZN622/Rei1/Reh1 zinc finger C2H2-type" evidence="2">
    <location>
        <begin position="242"/>
        <end position="340"/>
    </location>
</feature>
<dbReference type="PANTHER" id="PTHR13182:SF8">
    <property type="entry name" value="CYTOPLASMIC 60S SUBUNIT BIOGENESIS FACTOR ZNF622"/>
    <property type="match status" value="1"/>
</dbReference>
<feature type="compositionally biased region" description="Low complexity" evidence="1">
    <location>
        <begin position="143"/>
        <end position="155"/>
    </location>
</feature>
<evidence type="ECO:0000313" key="3">
    <source>
        <dbReference type="EMBL" id="GFR48596.1"/>
    </source>
</evidence>
<accession>A0AAD3DV61</accession>
<dbReference type="Pfam" id="PF12756">
    <property type="entry name" value="zf-C2H2_2"/>
    <property type="match status" value="1"/>
</dbReference>
<dbReference type="InterPro" id="IPR040025">
    <property type="entry name" value="Znf622/Rei1/Reh1"/>
</dbReference>
<evidence type="ECO:0000313" key="4">
    <source>
        <dbReference type="Proteomes" id="UP001054857"/>
    </source>
</evidence>